<accession>A0ABT5UGS1</accession>
<organism evidence="9 10">
    <name type="scientific">Spartinivicinus poritis</name>
    <dbReference type="NCBI Taxonomy" id="2994640"/>
    <lineage>
        <taxon>Bacteria</taxon>
        <taxon>Pseudomonadati</taxon>
        <taxon>Pseudomonadota</taxon>
        <taxon>Gammaproteobacteria</taxon>
        <taxon>Oceanospirillales</taxon>
        <taxon>Zooshikellaceae</taxon>
        <taxon>Spartinivicinus</taxon>
    </lineage>
</organism>
<dbReference type="RefSeq" id="WP_274691899.1">
    <property type="nucleotide sequence ID" value="NZ_JAPMOU010000071.1"/>
</dbReference>
<keyword evidence="6 8" id="KW-0067">ATP-binding</keyword>
<name>A0ABT5UGS1_9GAMM</name>
<keyword evidence="7 8" id="KW-0460">Magnesium</keyword>
<feature type="binding site" evidence="8">
    <location>
        <position position="263"/>
    </location>
    <ligand>
        <name>ATP</name>
        <dbReference type="ChEBI" id="CHEBI:30616"/>
    </ligand>
</feature>
<comment type="catalytic activity">
    <reaction evidence="8">
        <text>L-seryl-[protein] + UTP = O-(5'-uridylyl)-L-seryl-[protein] + diphosphate</text>
        <dbReference type="Rhea" id="RHEA:64604"/>
        <dbReference type="Rhea" id="RHEA-COMP:9863"/>
        <dbReference type="Rhea" id="RHEA-COMP:16635"/>
        <dbReference type="ChEBI" id="CHEBI:29999"/>
        <dbReference type="ChEBI" id="CHEBI:33019"/>
        <dbReference type="ChEBI" id="CHEBI:46398"/>
        <dbReference type="ChEBI" id="CHEBI:156051"/>
    </reaction>
</comment>
<evidence type="ECO:0000256" key="4">
    <source>
        <dbReference type="ARBA" id="ARBA00022723"/>
    </source>
</evidence>
<evidence type="ECO:0000256" key="5">
    <source>
        <dbReference type="ARBA" id="ARBA00022741"/>
    </source>
</evidence>
<feature type="binding site" evidence="8">
    <location>
        <position position="254"/>
    </location>
    <ligand>
        <name>Mg(2+)</name>
        <dbReference type="ChEBI" id="CHEBI:18420"/>
    </ligand>
</feature>
<comment type="similarity">
    <text evidence="1 8">Belongs to the SELO family.</text>
</comment>
<dbReference type="EMBL" id="JAPMOU010000071">
    <property type="protein sequence ID" value="MDE1465595.1"/>
    <property type="molecule type" value="Genomic_DNA"/>
</dbReference>
<protein>
    <recommendedName>
        <fullName evidence="8">Protein nucleotidyltransferase YdiU</fullName>
        <ecNumber evidence="8">2.7.7.-</ecNumber>
    </recommendedName>
    <alternativeName>
        <fullName evidence="8">Protein adenylyltransferase YdiU</fullName>
        <ecNumber evidence="8">2.7.7.108</ecNumber>
    </alternativeName>
    <alternativeName>
        <fullName evidence="8">Protein uridylyltransferase YdiU</fullName>
        <ecNumber evidence="8">2.7.7.-</ecNumber>
    </alternativeName>
</protein>
<comment type="function">
    <text evidence="8">Nucleotidyltransferase involved in the post-translational modification of proteins. It can catalyze the addition of adenosine monophosphate (AMP) or uridine monophosphate (UMP) to a protein, resulting in modifications known as AMPylation and UMPylation.</text>
</comment>
<feature type="binding site" evidence="8">
    <location>
        <position position="94"/>
    </location>
    <ligand>
        <name>ATP</name>
        <dbReference type="ChEBI" id="CHEBI:30616"/>
    </ligand>
</feature>
<feature type="binding site" evidence="8">
    <location>
        <position position="126"/>
    </location>
    <ligand>
        <name>ATP</name>
        <dbReference type="ChEBI" id="CHEBI:30616"/>
    </ligand>
</feature>
<evidence type="ECO:0000256" key="1">
    <source>
        <dbReference type="ARBA" id="ARBA00009747"/>
    </source>
</evidence>
<keyword evidence="3 8" id="KW-0548">Nucleotidyltransferase</keyword>
<feature type="binding site" evidence="8">
    <location>
        <position position="177"/>
    </location>
    <ligand>
        <name>ATP</name>
        <dbReference type="ChEBI" id="CHEBI:30616"/>
    </ligand>
</feature>
<proteinExistence type="inferred from homology"/>
<comment type="caution">
    <text evidence="9">The sequence shown here is derived from an EMBL/GenBank/DDBJ whole genome shotgun (WGS) entry which is preliminary data.</text>
</comment>
<evidence type="ECO:0000256" key="7">
    <source>
        <dbReference type="ARBA" id="ARBA00022842"/>
    </source>
</evidence>
<feature type="binding site" evidence="8">
    <location>
        <position position="184"/>
    </location>
    <ligand>
        <name>ATP</name>
        <dbReference type="ChEBI" id="CHEBI:30616"/>
    </ligand>
</feature>
<dbReference type="InterPro" id="IPR003846">
    <property type="entry name" value="SelO"/>
</dbReference>
<evidence type="ECO:0000313" key="10">
    <source>
        <dbReference type="Proteomes" id="UP001528823"/>
    </source>
</evidence>
<dbReference type="NCBIfam" id="NF000658">
    <property type="entry name" value="PRK00029.1"/>
    <property type="match status" value="1"/>
</dbReference>
<comment type="cofactor">
    <cofactor evidence="8">
        <name>Mg(2+)</name>
        <dbReference type="ChEBI" id="CHEBI:18420"/>
    </cofactor>
    <cofactor evidence="8">
        <name>Mn(2+)</name>
        <dbReference type="ChEBI" id="CHEBI:29035"/>
    </cofactor>
</comment>
<keyword evidence="8" id="KW-0464">Manganese</keyword>
<dbReference type="Proteomes" id="UP001528823">
    <property type="component" value="Unassembled WGS sequence"/>
</dbReference>
<feature type="binding site" evidence="8">
    <location>
        <position position="93"/>
    </location>
    <ligand>
        <name>ATP</name>
        <dbReference type="ChEBI" id="CHEBI:30616"/>
    </ligand>
</feature>
<evidence type="ECO:0000313" key="9">
    <source>
        <dbReference type="EMBL" id="MDE1465595.1"/>
    </source>
</evidence>
<dbReference type="PANTHER" id="PTHR32057">
    <property type="entry name" value="PROTEIN ADENYLYLTRANSFERASE SELO, MITOCHONDRIAL"/>
    <property type="match status" value="1"/>
</dbReference>
<comment type="catalytic activity">
    <reaction evidence="8">
        <text>L-tyrosyl-[protein] + UTP = O-(5'-uridylyl)-L-tyrosyl-[protein] + diphosphate</text>
        <dbReference type="Rhea" id="RHEA:83887"/>
        <dbReference type="Rhea" id="RHEA-COMP:10136"/>
        <dbReference type="Rhea" id="RHEA-COMP:20238"/>
        <dbReference type="ChEBI" id="CHEBI:33019"/>
        <dbReference type="ChEBI" id="CHEBI:46398"/>
        <dbReference type="ChEBI" id="CHEBI:46858"/>
        <dbReference type="ChEBI" id="CHEBI:90602"/>
    </reaction>
</comment>
<dbReference type="HAMAP" id="MF_00692">
    <property type="entry name" value="SelO"/>
    <property type="match status" value="1"/>
</dbReference>
<keyword evidence="2 8" id="KW-0808">Transferase</keyword>
<comment type="catalytic activity">
    <reaction evidence="8">
        <text>L-threonyl-[protein] + ATP = 3-O-(5'-adenylyl)-L-threonyl-[protein] + diphosphate</text>
        <dbReference type="Rhea" id="RHEA:54292"/>
        <dbReference type="Rhea" id="RHEA-COMP:11060"/>
        <dbReference type="Rhea" id="RHEA-COMP:13847"/>
        <dbReference type="ChEBI" id="CHEBI:30013"/>
        <dbReference type="ChEBI" id="CHEBI:30616"/>
        <dbReference type="ChEBI" id="CHEBI:33019"/>
        <dbReference type="ChEBI" id="CHEBI:138113"/>
        <dbReference type="EC" id="2.7.7.108"/>
    </reaction>
</comment>
<keyword evidence="4 8" id="KW-0479">Metal-binding</keyword>
<comment type="catalytic activity">
    <reaction evidence="8">
        <text>L-tyrosyl-[protein] + ATP = O-(5'-adenylyl)-L-tyrosyl-[protein] + diphosphate</text>
        <dbReference type="Rhea" id="RHEA:54288"/>
        <dbReference type="Rhea" id="RHEA-COMP:10136"/>
        <dbReference type="Rhea" id="RHEA-COMP:13846"/>
        <dbReference type="ChEBI" id="CHEBI:30616"/>
        <dbReference type="ChEBI" id="CHEBI:33019"/>
        <dbReference type="ChEBI" id="CHEBI:46858"/>
        <dbReference type="ChEBI" id="CHEBI:83624"/>
        <dbReference type="EC" id="2.7.7.108"/>
    </reaction>
</comment>
<reference evidence="9 10" key="1">
    <citation type="submission" date="2022-11" db="EMBL/GenBank/DDBJ databases">
        <title>Spartinivicinus poritis sp. nov., isolated from scleractinian coral Porites lutea.</title>
        <authorList>
            <person name="Zhang G."/>
            <person name="Cai L."/>
            <person name="Wei Q."/>
        </authorList>
    </citation>
    <scope>NUCLEOTIDE SEQUENCE [LARGE SCALE GENOMIC DNA]</scope>
    <source>
        <strain evidence="9 10">A2-2</strain>
    </source>
</reference>
<gene>
    <name evidence="8" type="primary">ydiU</name>
    <name evidence="8" type="synonym">selO</name>
    <name evidence="9" type="ORF">ORQ98_26900</name>
</gene>
<dbReference type="PANTHER" id="PTHR32057:SF14">
    <property type="entry name" value="PROTEIN ADENYLYLTRANSFERASE SELO, MITOCHONDRIAL"/>
    <property type="match status" value="1"/>
</dbReference>
<comment type="catalytic activity">
    <reaction evidence="8">
        <text>L-histidyl-[protein] + UTP = N(tele)-(5'-uridylyl)-L-histidyl-[protein] + diphosphate</text>
        <dbReference type="Rhea" id="RHEA:83891"/>
        <dbReference type="Rhea" id="RHEA-COMP:9745"/>
        <dbReference type="Rhea" id="RHEA-COMP:20239"/>
        <dbReference type="ChEBI" id="CHEBI:29979"/>
        <dbReference type="ChEBI" id="CHEBI:33019"/>
        <dbReference type="ChEBI" id="CHEBI:46398"/>
        <dbReference type="ChEBI" id="CHEBI:233474"/>
    </reaction>
</comment>
<evidence type="ECO:0000256" key="2">
    <source>
        <dbReference type="ARBA" id="ARBA00022679"/>
    </source>
</evidence>
<keyword evidence="5 8" id="KW-0547">Nucleotide-binding</keyword>
<feature type="binding site" evidence="8">
    <location>
        <position position="91"/>
    </location>
    <ligand>
        <name>ATP</name>
        <dbReference type="ChEBI" id="CHEBI:30616"/>
    </ligand>
</feature>
<dbReference type="EC" id="2.7.7.108" evidence="8"/>
<evidence type="ECO:0000256" key="6">
    <source>
        <dbReference type="ARBA" id="ARBA00022840"/>
    </source>
</evidence>
<evidence type="ECO:0000256" key="3">
    <source>
        <dbReference type="ARBA" id="ARBA00022695"/>
    </source>
</evidence>
<dbReference type="Pfam" id="PF02696">
    <property type="entry name" value="SelO"/>
    <property type="match status" value="1"/>
</dbReference>
<feature type="binding site" evidence="8">
    <location>
        <position position="263"/>
    </location>
    <ligand>
        <name>Mg(2+)</name>
        <dbReference type="ChEBI" id="CHEBI:18420"/>
    </ligand>
</feature>
<sequence>MTPITDLTFDNQFAQLSDCFYTKQPPTPLTNPHLVSANESVANLLGFNLANDKDISSLVSIGSGQKIWPEAEPLAMVYSGHQFGVYNPQLGDGRGLLLGEICTTNGDKWDLHLKGSGMTPYSRQGDGRAVLRSTIREYLCSEAMHHLGIPTTRALCIVGSNEPVYRETIETAATLIRVAKTHLRFGSFEFFYYTRQHKELKELIDFAIQQYYPSLMGSNDQYEEFYRQTVIKTGKLIAYWQAFGFAHGVMNTDNMSLLGDTFDYGPFGFMDDYDQGFICNHSDHSGRYAFNQQPSIAYWNCACLGQALVPFIKPDTIKQLLSEFEKAFIHKYADLMRQKLGLLELTESDQELVQQLFSLMQKNSVDYTLFFRHLCDFIPNKQNSSIRDLFIDRDGFDNWSKQYSQRLAQQDDEQTNRSQQMKSVNPKYILRNYLAQQAIDKATKQQDFNEVNQLLNLLRQPFAEQPDMEHYAKLPPEWGKKLTVSCSS</sequence>
<evidence type="ECO:0000256" key="8">
    <source>
        <dbReference type="HAMAP-Rule" id="MF_00692"/>
    </source>
</evidence>
<dbReference type="EC" id="2.7.7.-" evidence="8"/>
<feature type="active site" description="Proton acceptor" evidence="8">
    <location>
        <position position="253"/>
    </location>
</feature>
<keyword evidence="10" id="KW-1185">Reference proteome</keyword>
<feature type="binding site" evidence="8">
    <location>
        <position position="127"/>
    </location>
    <ligand>
        <name>ATP</name>
        <dbReference type="ChEBI" id="CHEBI:30616"/>
    </ligand>
</feature>
<comment type="catalytic activity">
    <reaction evidence="8">
        <text>L-seryl-[protein] + ATP = 3-O-(5'-adenylyl)-L-seryl-[protein] + diphosphate</text>
        <dbReference type="Rhea" id="RHEA:58120"/>
        <dbReference type="Rhea" id="RHEA-COMP:9863"/>
        <dbReference type="Rhea" id="RHEA-COMP:15073"/>
        <dbReference type="ChEBI" id="CHEBI:29999"/>
        <dbReference type="ChEBI" id="CHEBI:30616"/>
        <dbReference type="ChEBI" id="CHEBI:33019"/>
        <dbReference type="ChEBI" id="CHEBI:142516"/>
        <dbReference type="EC" id="2.7.7.108"/>
    </reaction>
</comment>
<feature type="binding site" evidence="8">
    <location>
        <position position="114"/>
    </location>
    <ligand>
        <name>ATP</name>
        <dbReference type="ChEBI" id="CHEBI:30616"/>
    </ligand>
</feature>